<comment type="caution">
    <text evidence="2">The sequence shown here is derived from an EMBL/GenBank/DDBJ whole genome shotgun (WGS) entry which is preliminary data.</text>
</comment>
<dbReference type="PANTHER" id="PTHR34741">
    <property type="entry name" value="IMAP FAMILY MEMBER 1, PUTATIVE-RELATED"/>
    <property type="match status" value="1"/>
</dbReference>
<feature type="transmembrane region" description="Helical" evidence="1">
    <location>
        <begin position="127"/>
        <end position="146"/>
    </location>
</feature>
<dbReference type="PANTHER" id="PTHR34741:SF2">
    <property type="entry name" value="VESICLE TRANSPORT PROTEIN"/>
    <property type="match status" value="1"/>
</dbReference>
<feature type="transmembrane region" description="Helical" evidence="1">
    <location>
        <begin position="97"/>
        <end position="115"/>
    </location>
</feature>
<feature type="transmembrane region" description="Helical" evidence="1">
    <location>
        <begin position="63"/>
        <end position="85"/>
    </location>
</feature>
<proteinExistence type="predicted"/>
<keyword evidence="1" id="KW-0812">Transmembrane</keyword>
<sequence>MIITRRLQEFCHWIYTRWLLLSQIFQPEVPPLPPPPPIAIEAPEVTAAQPVLGLEVGKENMDWAPIIVAFCLSSATGVALSSPQLHPYYNYSPTSHLFSFTISLCFASFFVRHFINSKFLVTARVLYGVGIFFAVTAFFLAITIHFPMCLKLTTWLVYAVSFLVIFVSKFVHN</sequence>
<protein>
    <submittedName>
        <fullName evidence="2">Uncharacterized protein</fullName>
    </submittedName>
</protein>
<gene>
    <name evidence="2" type="ORF">I3842_16G078900</name>
</gene>
<organism evidence="2 3">
    <name type="scientific">Carya illinoinensis</name>
    <name type="common">Pecan</name>
    <dbReference type="NCBI Taxonomy" id="32201"/>
    <lineage>
        <taxon>Eukaryota</taxon>
        <taxon>Viridiplantae</taxon>
        <taxon>Streptophyta</taxon>
        <taxon>Embryophyta</taxon>
        <taxon>Tracheophyta</taxon>
        <taxon>Spermatophyta</taxon>
        <taxon>Magnoliopsida</taxon>
        <taxon>eudicotyledons</taxon>
        <taxon>Gunneridae</taxon>
        <taxon>Pentapetalae</taxon>
        <taxon>rosids</taxon>
        <taxon>fabids</taxon>
        <taxon>Fagales</taxon>
        <taxon>Juglandaceae</taxon>
        <taxon>Carya</taxon>
    </lineage>
</organism>
<dbReference type="Proteomes" id="UP000811246">
    <property type="component" value="Chromosome 16"/>
</dbReference>
<dbReference type="EMBL" id="CM031840">
    <property type="protein sequence ID" value="KAG6672835.1"/>
    <property type="molecule type" value="Genomic_DNA"/>
</dbReference>
<accession>A0A922D947</accession>
<keyword evidence="1" id="KW-1133">Transmembrane helix</keyword>
<reference evidence="2" key="1">
    <citation type="submission" date="2021-01" db="EMBL/GenBank/DDBJ databases">
        <authorList>
            <person name="Lovell J.T."/>
            <person name="Bentley N."/>
            <person name="Bhattarai G."/>
            <person name="Jenkins J.W."/>
            <person name="Sreedasyam A."/>
            <person name="Alarcon Y."/>
            <person name="Bock C."/>
            <person name="Boston L."/>
            <person name="Carlson J."/>
            <person name="Cervantes K."/>
            <person name="Clermont K."/>
            <person name="Krom N."/>
            <person name="Kubenka K."/>
            <person name="Mamidi S."/>
            <person name="Mattison C."/>
            <person name="Monteros M."/>
            <person name="Pisani C."/>
            <person name="Plott C."/>
            <person name="Rajasekar S."/>
            <person name="Rhein H.S."/>
            <person name="Rohla C."/>
            <person name="Song M."/>
            <person name="Hilaire R.S."/>
            <person name="Shu S."/>
            <person name="Wells L."/>
            <person name="Wang X."/>
            <person name="Webber J."/>
            <person name="Heerema R.J."/>
            <person name="Klein P."/>
            <person name="Conner P."/>
            <person name="Grauke L."/>
            <person name="Grimwood J."/>
            <person name="Schmutz J."/>
            <person name="Randall J.J."/>
        </authorList>
    </citation>
    <scope>NUCLEOTIDE SEQUENCE</scope>
    <source>
        <tissue evidence="2">Leaf</tissue>
    </source>
</reference>
<name>A0A922D947_CARIL</name>
<feature type="transmembrane region" description="Helical" evidence="1">
    <location>
        <begin position="152"/>
        <end position="171"/>
    </location>
</feature>
<evidence type="ECO:0000256" key="1">
    <source>
        <dbReference type="SAM" id="Phobius"/>
    </source>
</evidence>
<dbReference type="AlphaFoldDB" id="A0A922D947"/>
<evidence type="ECO:0000313" key="3">
    <source>
        <dbReference type="Proteomes" id="UP000811246"/>
    </source>
</evidence>
<keyword evidence="1" id="KW-0472">Membrane</keyword>
<evidence type="ECO:0000313" key="2">
    <source>
        <dbReference type="EMBL" id="KAG6672835.1"/>
    </source>
</evidence>